<proteinExistence type="predicted"/>
<dbReference type="Proteomes" id="UP000095488">
    <property type="component" value="Unassembled WGS sequence"/>
</dbReference>
<dbReference type="InterPro" id="IPR000510">
    <property type="entry name" value="Nase/OxRdtase_comp1"/>
</dbReference>
<dbReference type="Gene3D" id="3.40.50.12380">
    <property type="entry name" value="Nitrogenase MoFe cofactor biosynthesis protein NifE, C-terminal"/>
    <property type="match status" value="1"/>
</dbReference>
<evidence type="ECO:0000313" key="2">
    <source>
        <dbReference type="EMBL" id="CUN76929.1"/>
    </source>
</evidence>
<protein>
    <submittedName>
        <fullName evidence="2">Nitrogenase molybdenum-iron protein alpha chain</fullName>
        <ecNumber evidence="2">1.18.6.1</ecNumber>
    </submittedName>
</protein>
<name>A0ABM9UPB7_SARVE</name>
<gene>
    <name evidence="2" type="primary">nifD</name>
    <name evidence="2" type="ORF">ERS852473_01043</name>
</gene>
<dbReference type="Gene3D" id="3.40.50.1980">
    <property type="entry name" value="Nitrogenase molybdenum iron protein domain"/>
    <property type="match status" value="1"/>
</dbReference>
<dbReference type="GO" id="GO:0016163">
    <property type="term" value="F:nitrogenase activity"/>
    <property type="evidence" value="ECO:0007669"/>
    <property type="project" value="UniProtKB-EC"/>
</dbReference>
<dbReference type="Pfam" id="PF00148">
    <property type="entry name" value="Oxidored_nitro"/>
    <property type="match status" value="1"/>
</dbReference>
<feature type="domain" description="Nitrogenase/oxidoreductase component 1" evidence="1">
    <location>
        <begin position="40"/>
        <end position="386"/>
    </location>
</feature>
<keyword evidence="2" id="KW-0560">Oxidoreductase</keyword>
<reference evidence="2 3" key="1">
    <citation type="submission" date="2015-09" db="EMBL/GenBank/DDBJ databases">
        <authorList>
            <consortium name="Pathogen Informatics"/>
        </authorList>
    </citation>
    <scope>NUCLEOTIDE SEQUENCE [LARGE SCALE GENOMIC DNA]</scope>
    <source>
        <strain evidence="2 3">2789STDY5834858</strain>
    </source>
</reference>
<dbReference type="PANTHER" id="PTHR42846">
    <property type="entry name" value="NI-SIROHYDROCHLORIN A,C-DIAMIDE REDUCTIVE CYCLASE COMPLEX, COMPONENT CFBD"/>
    <property type="match status" value="1"/>
</dbReference>
<keyword evidence="3" id="KW-1185">Reference proteome</keyword>
<evidence type="ECO:0000259" key="1">
    <source>
        <dbReference type="Pfam" id="PF00148"/>
    </source>
</evidence>
<dbReference type="EC" id="1.18.6.1" evidence="2"/>
<dbReference type="SUPFAM" id="SSF53807">
    <property type="entry name" value="Helical backbone' metal receptor"/>
    <property type="match status" value="1"/>
</dbReference>
<sequence length="423" mass="48199">MMKGVIILNYSLSVLNKLKDIKEDKDIKALSSAIFPGTHCPLFGVALTASYVKDMVMLVVGTSECTYYTKVFSNNRQKGMDKVYSLVMKEKEVVFGAYEQVKMAIEHIIEYEKPSGIMVVTTCVPELIGEDYKDLESSENNFGIPIFVVQTEHYKCNSHIPGMMRALNSFCNIMQKQDDLDGVNILGHRQSGIENTELFKVLTSKGIKVNVIIPSKCTIETIKTAPKAKLNIVTDMIALELAENMKKNFDIPYVFFDKNMDKKIINNNYKMISELLSIDLTKYLESMEKEYDECLEKIKKITFGKSFIYGNTPMMPCETSSFLIDLGMIPKLIQLRELYNVDLKWKKYIVDKGYNPYVTRIANIAPLRELYSEIGADIYIGHENPMLLKSKGLKQITLDNNAQKIGYELPIAIMNDLINKFKD</sequence>
<accession>A0ABM9UPB7</accession>
<comment type="caution">
    <text evidence="2">The sequence shown here is derived from an EMBL/GenBank/DDBJ whole genome shotgun (WGS) entry which is preliminary data.</text>
</comment>
<dbReference type="InterPro" id="IPR052673">
    <property type="entry name" value="Ni-siroh_cyclase_CfbD"/>
</dbReference>
<evidence type="ECO:0000313" key="3">
    <source>
        <dbReference type="Proteomes" id="UP000095488"/>
    </source>
</evidence>
<dbReference type="PANTHER" id="PTHR42846:SF1">
    <property type="entry name" value="NI-SIROHYDROCHLORIN A,C-DIAMIDE REDUCTIVE CYCLASE COMPLEX, COMPONENT CFBD"/>
    <property type="match status" value="1"/>
</dbReference>
<organism evidence="2 3">
    <name type="scientific">Sarcina ventriculi</name>
    <name type="common">Clostridium ventriculi</name>
    <dbReference type="NCBI Taxonomy" id="1267"/>
    <lineage>
        <taxon>Bacteria</taxon>
        <taxon>Bacillati</taxon>
        <taxon>Bacillota</taxon>
        <taxon>Clostridia</taxon>
        <taxon>Eubacteriales</taxon>
        <taxon>Clostridiaceae</taxon>
        <taxon>Sarcina</taxon>
    </lineage>
</organism>
<dbReference type="CDD" id="cd00316">
    <property type="entry name" value="Oxidoreductase_nitrogenase"/>
    <property type="match status" value="1"/>
</dbReference>
<dbReference type="EMBL" id="CYZR01000003">
    <property type="protein sequence ID" value="CUN76929.1"/>
    <property type="molecule type" value="Genomic_DNA"/>
</dbReference>